<sequence length="375" mass="43483">MRYIFPLEPDYSALGYERRTDVSRWDVKYDGRSSVNNFLQRVEELRLSRGVSKQYFSSWDDLLSQLREAFQPYDYENGIWDELRRRTQGAQERVVVFVTAMEQLFNRLSVKPPEEERLRLIRRNLLPYIQKHLILHEVNLIRDLVKVCRSIEETEIRTQQFCPPPTNYRYLLEPDLAYRKPSNPSSQVAFVSDERATASEPVHSRVAQVSPVRNREPSMVVATCWNCQGTGHRFRQCNQPRKLFCYKCGHENVTTYRCPRCSKNLQPGRHVANGQTCESTGSVLLPIQLADRVKLVKVLVVPSIPHHLILGVDFWTTMGIIPDLFANEWSFRSESEHLGCELAGIHPIDSLTDDQREILTKVIDEAFSRMGDKLG</sequence>
<keyword evidence="2" id="KW-1185">Reference proteome</keyword>
<dbReference type="Gene3D" id="4.10.60.10">
    <property type="entry name" value="Zinc finger, CCHC-type"/>
    <property type="match status" value="1"/>
</dbReference>
<protein>
    <recommendedName>
        <fullName evidence="3">Gag protein</fullName>
    </recommendedName>
</protein>
<evidence type="ECO:0000313" key="1">
    <source>
        <dbReference type="EMBL" id="KAJ8973471.1"/>
    </source>
</evidence>
<name>A0ABQ9J5S7_9CUCU</name>
<evidence type="ECO:0000313" key="2">
    <source>
        <dbReference type="Proteomes" id="UP001162164"/>
    </source>
</evidence>
<accession>A0ABQ9J5S7</accession>
<dbReference type="InterPro" id="IPR036875">
    <property type="entry name" value="Znf_CCHC_sf"/>
</dbReference>
<evidence type="ECO:0008006" key="3">
    <source>
        <dbReference type="Google" id="ProtNLM"/>
    </source>
</evidence>
<organism evidence="1 2">
    <name type="scientific">Molorchus minor</name>
    <dbReference type="NCBI Taxonomy" id="1323400"/>
    <lineage>
        <taxon>Eukaryota</taxon>
        <taxon>Metazoa</taxon>
        <taxon>Ecdysozoa</taxon>
        <taxon>Arthropoda</taxon>
        <taxon>Hexapoda</taxon>
        <taxon>Insecta</taxon>
        <taxon>Pterygota</taxon>
        <taxon>Neoptera</taxon>
        <taxon>Endopterygota</taxon>
        <taxon>Coleoptera</taxon>
        <taxon>Polyphaga</taxon>
        <taxon>Cucujiformia</taxon>
        <taxon>Chrysomeloidea</taxon>
        <taxon>Cerambycidae</taxon>
        <taxon>Lamiinae</taxon>
        <taxon>Monochamini</taxon>
        <taxon>Molorchus</taxon>
    </lineage>
</organism>
<dbReference type="EMBL" id="JAPWTJ010001165">
    <property type="protein sequence ID" value="KAJ8973471.1"/>
    <property type="molecule type" value="Genomic_DNA"/>
</dbReference>
<comment type="caution">
    <text evidence="1">The sequence shown here is derived from an EMBL/GenBank/DDBJ whole genome shotgun (WGS) entry which is preliminary data.</text>
</comment>
<reference evidence="1" key="1">
    <citation type="journal article" date="2023" name="Insect Mol. Biol.">
        <title>Genome sequencing provides insights into the evolution of gene families encoding plant cell wall-degrading enzymes in longhorned beetles.</title>
        <authorList>
            <person name="Shin N.R."/>
            <person name="Okamura Y."/>
            <person name="Kirsch R."/>
            <person name="Pauchet Y."/>
        </authorList>
    </citation>
    <scope>NUCLEOTIDE SEQUENCE</scope>
    <source>
        <strain evidence="1">MMC_N1</strain>
    </source>
</reference>
<proteinExistence type="predicted"/>
<dbReference type="Proteomes" id="UP001162164">
    <property type="component" value="Unassembled WGS sequence"/>
</dbReference>
<dbReference type="SUPFAM" id="SSF57756">
    <property type="entry name" value="Retrovirus zinc finger-like domains"/>
    <property type="match status" value="1"/>
</dbReference>
<gene>
    <name evidence="1" type="ORF">NQ317_013465</name>
</gene>